<evidence type="ECO:0008006" key="4">
    <source>
        <dbReference type="Google" id="ProtNLM"/>
    </source>
</evidence>
<proteinExistence type="predicted"/>
<organism evidence="2 3">
    <name type="scientific">Uabimicrobium amorphum</name>
    <dbReference type="NCBI Taxonomy" id="2596890"/>
    <lineage>
        <taxon>Bacteria</taxon>
        <taxon>Pseudomonadati</taxon>
        <taxon>Planctomycetota</taxon>
        <taxon>Candidatus Uabimicrobiia</taxon>
        <taxon>Candidatus Uabimicrobiales</taxon>
        <taxon>Candidatus Uabimicrobiaceae</taxon>
        <taxon>Candidatus Uabimicrobium</taxon>
    </lineage>
</organism>
<dbReference type="RefSeq" id="WP_151966260.1">
    <property type="nucleotide sequence ID" value="NZ_AP019860.1"/>
</dbReference>
<sequence length="235" mass="24325">MKILLKAMVIFVVVLLPLQAVPIVNNTFTGQEILNSPDASFPNVVQPSLDGTSLRFDNPVNNDILLDFDILQSGQVLAEGSTVTAVVNVSQNFGDFDPSFGFIDGSGTSAGFQVANNSGGRGSIGGTGLGLTTVFNNAGLPGTFDITLSVSTNGGVSTASLAFGTGSGNLNLAVPLDLETGLSFFLVGNGGDTSPYLINSLNVTVDGNPIPEPTTYLSLLIGMLFCGFVVRKRKK</sequence>
<keyword evidence="1" id="KW-0812">Transmembrane</keyword>
<evidence type="ECO:0000313" key="2">
    <source>
        <dbReference type="EMBL" id="BBM82000.1"/>
    </source>
</evidence>
<name>A0A5S9II63_UABAM</name>
<keyword evidence="3" id="KW-1185">Reference proteome</keyword>
<dbReference type="KEGG" id="uam:UABAM_00343"/>
<gene>
    <name evidence="2" type="ORF">UABAM_00343</name>
</gene>
<dbReference type="Proteomes" id="UP000326354">
    <property type="component" value="Chromosome"/>
</dbReference>
<feature type="transmembrane region" description="Helical" evidence="1">
    <location>
        <begin position="213"/>
        <end position="230"/>
    </location>
</feature>
<dbReference type="AlphaFoldDB" id="A0A5S9II63"/>
<dbReference type="EMBL" id="AP019860">
    <property type="protein sequence ID" value="BBM82000.1"/>
    <property type="molecule type" value="Genomic_DNA"/>
</dbReference>
<reference evidence="2 3" key="1">
    <citation type="submission" date="2019-08" db="EMBL/GenBank/DDBJ databases">
        <title>Complete genome sequence of Candidatus Uab amorphum.</title>
        <authorList>
            <person name="Shiratori T."/>
            <person name="Suzuki S."/>
            <person name="Kakizawa Y."/>
            <person name="Ishida K."/>
        </authorList>
    </citation>
    <scope>NUCLEOTIDE SEQUENCE [LARGE SCALE GENOMIC DNA]</scope>
    <source>
        <strain evidence="2 3">SRT547</strain>
    </source>
</reference>
<evidence type="ECO:0000313" key="3">
    <source>
        <dbReference type="Proteomes" id="UP000326354"/>
    </source>
</evidence>
<protein>
    <recommendedName>
        <fullName evidence="4">PEP-CTERM protein-sorting domain-containing protein</fullName>
    </recommendedName>
</protein>
<keyword evidence="1" id="KW-1133">Transmembrane helix</keyword>
<dbReference type="InterPro" id="IPR013424">
    <property type="entry name" value="Ice-binding_C"/>
</dbReference>
<evidence type="ECO:0000256" key="1">
    <source>
        <dbReference type="SAM" id="Phobius"/>
    </source>
</evidence>
<dbReference type="NCBIfam" id="TIGR02595">
    <property type="entry name" value="PEP_CTERM"/>
    <property type="match status" value="1"/>
</dbReference>
<accession>A0A5S9II63</accession>
<keyword evidence="1" id="KW-0472">Membrane</keyword>